<dbReference type="SMART" id="SM01409">
    <property type="entry name" value="RNA_pol_Rpb6"/>
    <property type="match status" value="1"/>
</dbReference>
<evidence type="ECO:0000313" key="12">
    <source>
        <dbReference type="Proteomes" id="UP000886800"/>
    </source>
</evidence>
<gene>
    <name evidence="10 11" type="primary">rpoZ</name>
    <name evidence="11" type="ORF">H9736_05840</name>
</gene>
<evidence type="ECO:0000256" key="10">
    <source>
        <dbReference type="HAMAP-Rule" id="MF_00366"/>
    </source>
</evidence>
<evidence type="ECO:0000256" key="1">
    <source>
        <dbReference type="ARBA" id="ARBA00006711"/>
    </source>
</evidence>
<comment type="similarity">
    <text evidence="1 10">Belongs to the RNA polymerase subunit omega family.</text>
</comment>
<comment type="subunit">
    <text evidence="10">The RNAP catalytic core consists of 2 alpha, 1 beta, 1 beta' and 1 omega subunit. When a sigma factor is associated with the core the holoenzyme is formed, which can initiate transcription.</text>
</comment>
<evidence type="ECO:0000256" key="5">
    <source>
        <dbReference type="ARBA" id="ARBA00022679"/>
    </source>
</evidence>
<dbReference type="Proteomes" id="UP000886800">
    <property type="component" value="Unassembled WGS sequence"/>
</dbReference>
<evidence type="ECO:0000256" key="4">
    <source>
        <dbReference type="ARBA" id="ARBA00022478"/>
    </source>
</evidence>
<keyword evidence="7 10" id="KW-0804">Transcription</keyword>
<keyword evidence="6 10" id="KW-0548">Nucleotidyltransferase</keyword>
<dbReference type="SUPFAM" id="SSF63562">
    <property type="entry name" value="RPB6/omega subunit-like"/>
    <property type="match status" value="1"/>
</dbReference>
<reference evidence="11" key="2">
    <citation type="submission" date="2021-04" db="EMBL/GenBank/DDBJ databases">
        <authorList>
            <person name="Gilroy R."/>
        </authorList>
    </citation>
    <scope>NUCLEOTIDE SEQUENCE</scope>
    <source>
        <strain evidence="11">CHK188-5543</strain>
    </source>
</reference>
<dbReference type="InterPro" id="IPR006110">
    <property type="entry name" value="Pol_omega/Rpo6/RPB6"/>
</dbReference>
<name>A0A9D2B744_9FIRM</name>
<dbReference type="Gene3D" id="3.90.940.10">
    <property type="match status" value="1"/>
</dbReference>
<evidence type="ECO:0000256" key="2">
    <source>
        <dbReference type="ARBA" id="ARBA00012418"/>
    </source>
</evidence>
<dbReference type="HAMAP" id="MF_00366">
    <property type="entry name" value="RNApol_bact_RpoZ"/>
    <property type="match status" value="1"/>
</dbReference>
<sequence length="69" mass="7781">MLRPSMSQIIKPGENYYAFVVAVAKRAREIAAEQEEEHPLSEEKPVQKAVEEFAAAKYRMGNAPQMGEE</sequence>
<dbReference type="EMBL" id="DXES01000125">
    <property type="protein sequence ID" value="HIX65755.1"/>
    <property type="molecule type" value="Genomic_DNA"/>
</dbReference>
<comment type="caution">
    <text evidence="11">The sequence shown here is derived from an EMBL/GenBank/DDBJ whole genome shotgun (WGS) entry which is preliminary data.</text>
</comment>
<dbReference type="AlphaFoldDB" id="A0A9D2B744"/>
<comment type="function">
    <text evidence="10">Promotes RNA polymerase assembly. Latches the N- and C-terminal regions of the beta' subunit thereby facilitating its interaction with the beta and alpha subunits.</text>
</comment>
<accession>A0A9D2B744</accession>
<keyword evidence="4 10" id="KW-0240">DNA-directed RNA polymerase</keyword>
<dbReference type="GO" id="GO:0006351">
    <property type="term" value="P:DNA-templated transcription"/>
    <property type="evidence" value="ECO:0007669"/>
    <property type="project" value="UniProtKB-UniRule"/>
</dbReference>
<evidence type="ECO:0000256" key="9">
    <source>
        <dbReference type="ARBA" id="ARBA00048552"/>
    </source>
</evidence>
<dbReference type="Pfam" id="PF01192">
    <property type="entry name" value="RNA_pol_Rpb6"/>
    <property type="match status" value="1"/>
</dbReference>
<keyword evidence="5 10" id="KW-0808">Transferase</keyword>
<evidence type="ECO:0000256" key="8">
    <source>
        <dbReference type="ARBA" id="ARBA00029924"/>
    </source>
</evidence>
<dbReference type="InterPro" id="IPR003716">
    <property type="entry name" value="DNA-dir_RNA_pol_omega"/>
</dbReference>
<dbReference type="GO" id="GO:0000428">
    <property type="term" value="C:DNA-directed RNA polymerase complex"/>
    <property type="evidence" value="ECO:0007669"/>
    <property type="project" value="UniProtKB-KW"/>
</dbReference>
<dbReference type="NCBIfam" id="TIGR00690">
    <property type="entry name" value="rpoZ"/>
    <property type="match status" value="1"/>
</dbReference>
<dbReference type="GO" id="GO:0003899">
    <property type="term" value="F:DNA-directed RNA polymerase activity"/>
    <property type="evidence" value="ECO:0007669"/>
    <property type="project" value="UniProtKB-UniRule"/>
</dbReference>
<evidence type="ECO:0000256" key="7">
    <source>
        <dbReference type="ARBA" id="ARBA00023163"/>
    </source>
</evidence>
<evidence type="ECO:0000256" key="6">
    <source>
        <dbReference type="ARBA" id="ARBA00022695"/>
    </source>
</evidence>
<organism evidence="11 12">
    <name type="scientific">Candidatus Anaerotruncus excrementipullorum</name>
    <dbReference type="NCBI Taxonomy" id="2838465"/>
    <lineage>
        <taxon>Bacteria</taxon>
        <taxon>Bacillati</taxon>
        <taxon>Bacillota</taxon>
        <taxon>Clostridia</taxon>
        <taxon>Eubacteriales</taxon>
        <taxon>Oscillospiraceae</taxon>
        <taxon>Anaerotruncus</taxon>
    </lineage>
</organism>
<reference evidence="11" key="1">
    <citation type="journal article" date="2021" name="PeerJ">
        <title>Extensive microbial diversity within the chicken gut microbiome revealed by metagenomics and culture.</title>
        <authorList>
            <person name="Gilroy R."/>
            <person name="Ravi A."/>
            <person name="Getino M."/>
            <person name="Pursley I."/>
            <person name="Horton D.L."/>
            <person name="Alikhan N.F."/>
            <person name="Baker D."/>
            <person name="Gharbi K."/>
            <person name="Hall N."/>
            <person name="Watson M."/>
            <person name="Adriaenssens E.M."/>
            <person name="Foster-Nyarko E."/>
            <person name="Jarju S."/>
            <person name="Secka A."/>
            <person name="Antonio M."/>
            <person name="Oren A."/>
            <person name="Chaudhuri R.R."/>
            <person name="La Ragione R."/>
            <person name="Hildebrand F."/>
            <person name="Pallen M.J."/>
        </authorList>
    </citation>
    <scope>NUCLEOTIDE SEQUENCE</scope>
    <source>
        <strain evidence="11">CHK188-5543</strain>
    </source>
</reference>
<proteinExistence type="inferred from homology"/>
<evidence type="ECO:0000313" key="11">
    <source>
        <dbReference type="EMBL" id="HIX65755.1"/>
    </source>
</evidence>
<protein>
    <recommendedName>
        <fullName evidence="3 10">DNA-directed RNA polymerase subunit omega</fullName>
        <shortName evidence="10">RNAP omega subunit</shortName>
        <ecNumber evidence="2 10">2.7.7.6</ecNumber>
    </recommendedName>
    <alternativeName>
        <fullName evidence="10">RNA polymerase omega subunit</fullName>
    </alternativeName>
    <alternativeName>
        <fullName evidence="8 10">Transcriptase subunit omega</fullName>
    </alternativeName>
</protein>
<dbReference type="GO" id="GO:0003677">
    <property type="term" value="F:DNA binding"/>
    <property type="evidence" value="ECO:0007669"/>
    <property type="project" value="UniProtKB-UniRule"/>
</dbReference>
<dbReference type="InterPro" id="IPR036161">
    <property type="entry name" value="RPB6/omega-like_sf"/>
</dbReference>
<comment type="catalytic activity">
    <reaction evidence="9 10">
        <text>RNA(n) + a ribonucleoside 5'-triphosphate = RNA(n+1) + diphosphate</text>
        <dbReference type="Rhea" id="RHEA:21248"/>
        <dbReference type="Rhea" id="RHEA-COMP:14527"/>
        <dbReference type="Rhea" id="RHEA-COMP:17342"/>
        <dbReference type="ChEBI" id="CHEBI:33019"/>
        <dbReference type="ChEBI" id="CHEBI:61557"/>
        <dbReference type="ChEBI" id="CHEBI:140395"/>
        <dbReference type="EC" id="2.7.7.6"/>
    </reaction>
</comment>
<evidence type="ECO:0000256" key="3">
    <source>
        <dbReference type="ARBA" id="ARBA00013725"/>
    </source>
</evidence>
<dbReference type="EC" id="2.7.7.6" evidence="2 10"/>